<feature type="domain" description="DNA/RNA non-specific endonuclease/pyrophosphatase/phosphodiesterase" evidence="8">
    <location>
        <begin position="114"/>
        <end position="323"/>
    </location>
</feature>
<dbReference type="InterPro" id="IPR040255">
    <property type="entry name" value="Non-specific_endonuclease"/>
</dbReference>
<feature type="transmembrane region" description="Helical" evidence="6">
    <location>
        <begin position="65"/>
        <end position="85"/>
    </location>
</feature>
<dbReference type="PANTHER" id="PTHR13966:SF19">
    <property type="entry name" value="NUCLEASE EXOG, MITOCHONDRIAL"/>
    <property type="match status" value="1"/>
</dbReference>
<dbReference type="GO" id="GO:0003676">
    <property type="term" value="F:nucleic acid binding"/>
    <property type="evidence" value="ECO:0007669"/>
    <property type="project" value="InterPro"/>
</dbReference>
<dbReference type="SUPFAM" id="SSF54060">
    <property type="entry name" value="His-Me finger endonucleases"/>
    <property type="match status" value="1"/>
</dbReference>
<dbReference type="PANTHER" id="PTHR13966">
    <property type="entry name" value="ENDONUCLEASE RELATED"/>
    <property type="match status" value="1"/>
</dbReference>
<evidence type="ECO:0000313" key="9">
    <source>
        <dbReference type="EnsemblMetazoa" id="SMAR003719-PA"/>
    </source>
</evidence>
<sequence>MIHHYSTQIFRFYPKTSLSNNYKTTIYTSMANFSPPGPKIASFQDEKKLQAVFLAKNPRPFLKGFLAGSVLTLAVAGTAAYYYYWEDIQNRFKQQRAFEILKYGVPTRPPPIMYYANHVLAYDSMRKTPIWVAEHLTKKSTEGFANRKRCRFQPDPKLKETCFTASNDDFWNSGWSRGHMAPAGNNKHNQVAMDETFYLTNVVPQDIENNSGFWNRFEIYCRELTKRYKDVRLISGPLYMSRSEGNRKYVQYEVIGENNVAVPTHLYKIVVAENPHDSRKFVGAFVIPNAPISYEQSLTEFQVPLKALEKETGIKFMKKLDRYKVQDLCQVDGCRLLGKTDFQKYFLSRKLENTSTLKRLEKVWKEIEQYGLKKDQNLSKIYKDKKQLLMEHRPESERFYC</sequence>
<keyword evidence="6" id="KW-0472">Membrane</keyword>
<reference evidence="10" key="1">
    <citation type="submission" date="2011-05" db="EMBL/GenBank/DDBJ databases">
        <authorList>
            <person name="Richards S.R."/>
            <person name="Qu J."/>
            <person name="Jiang H."/>
            <person name="Jhangiani S.N."/>
            <person name="Agravi P."/>
            <person name="Goodspeed R."/>
            <person name="Gross S."/>
            <person name="Mandapat C."/>
            <person name="Jackson L."/>
            <person name="Mathew T."/>
            <person name="Pu L."/>
            <person name="Thornton R."/>
            <person name="Saada N."/>
            <person name="Wilczek-Boney K.B."/>
            <person name="Lee S."/>
            <person name="Kovar C."/>
            <person name="Wu Y."/>
            <person name="Scherer S.E."/>
            <person name="Worley K.C."/>
            <person name="Muzny D.M."/>
            <person name="Gibbs R."/>
        </authorList>
    </citation>
    <scope>NUCLEOTIDE SEQUENCE</scope>
    <source>
        <strain evidence="10">Brora</strain>
    </source>
</reference>
<evidence type="ECO:0000256" key="5">
    <source>
        <dbReference type="PIRSR" id="PIRSR640255-2"/>
    </source>
</evidence>
<dbReference type="Proteomes" id="UP000014500">
    <property type="component" value="Unassembled WGS sequence"/>
</dbReference>
<dbReference type="eggNOG" id="KOG3721">
    <property type="taxonomic scope" value="Eukaryota"/>
</dbReference>
<dbReference type="EnsemblMetazoa" id="SMAR003719-RA">
    <property type="protein sequence ID" value="SMAR003719-PA"/>
    <property type="gene ID" value="SMAR003719"/>
</dbReference>
<feature type="binding site" evidence="5">
    <location>
        <position position="210"/>
    </location>
    <ligand>
        <name>Mg(2+)</name>
        <dbReference type="ChEBI" id="CHEBI:18420"/>
        <note>catalytic</note>
    </ligand>
</feature>
<dbReference type="GO" id="GO:0000014">
    <property type="term" value="F:single-stranded DNA endodeoxyribonuclease activity"/>
    <property type="evidence" value="ECO:0007669"/>
    <property type="project" value="TreeGrafter"/>
</dbReference>
<dbReference type="Pfam" id="PF01223">
    <property type="entry name" value="Endonuclease_NS"/>
    <property type="match status" value="1"/>
</dbReference>
<dbReference type="SMART" id="SM00892">
    <property type="entry name" value="Endonuclease_NS"/>
    <property type="match status" value="1"/>
</dbReference>
<dbReference type="GO" id="GO:0046872">
    <property type="term" value="F:metal ion binding"/>
    <property type="evidence" value="ECO:0007669"/>
    <property type="project" value="UniProtKB-KW"/>
</dbReference>
<keyword evidence="3" id="KW-0378">Hydrolase</keyword>
<dbReference type="InterPro" id="IPR020821">
    <property type="entry name" value="ENPP1-3/EXOG-like_nuc-like"/>
</dbReference>
<evidence type="ECO:0000256" key="2">
    <source>
        <dbReference type="ARBA" id="ARBA00022722"/>
    </source>
</evidence>
<dbReference type="GO" id="GO:0004521">
    <property type="term" value="F:RNA endonuclease activity"/>
    <property type="evidence" value="ECO:0007669"/>
    <property type="project" value="TreeGrafter"/>
</dbReference>
<dbReference type="InterPro" id="IPR044929">
    <property type="entry name" value="DNA/RNA_non-sp_Endonuclease_sf"/>
</dbReference>
<dbReference type="GO" id="GO:0006309">
    <property type="term" value="P:apoptotic DNA fragmentation"/>
    <property type="evidence" value="ECO:0007669"/>
    <property type="project" value="TreeGrafter"/>
</dbReference>
<evidence type="ECO:0000256" key="3">
    <source>
        <dbReference type="ARBA" id="ARBA00022759"/>
    </source>
</evidence>
<name>T1IRM1_STRMM</name>
<accession>T1IRM1</accession>
<dbReference type="Gene3D" id="3.40.570.10">
    <property type="entry name" value="Extracellular Endonuclease, subunit A"/>
    <property type="match status" value="1"/>
</dbReference>
<dbReference type="HOGENOM" id="CLU_055174_3_0_1"/>
<comment type="similarity">
    <text evidence="1">Belongs to the DNA/RNA non-specific endonuclease family.</text>
</comment>
<protein>
    <recommendedName>
        <fullName evidence="11">Endonuclease</fullName>
    </recommendedName>
</protein>
<dbReference type="GO" id="GO:0005743">
    <property type="term" value="C:mitochondrial inner membrane"/>
    <property type="evidence" value="ECO:0007669"/>
    <property type="project" value="TreeGrafter"/>
</dbReference>
<dbReference type="OMA" id="KYDQDAM"/>
<keyword evidence="10" id="KW-1185">Reference proteome</keyword>
<keyword evidence="6" id="KW-1133">Transmembrane helix</keyword>
<dbReference type="Gene3D" id="6.10.250.1250">
    <property type="match status" value="1"/>
</dbReference>
<dbReference type="STRING" id="126957.T1IRM1"/>
<keyword evidence="2" id="KW-0540">Nuclease</keyword>
<evidence type="ECO:0000256" key="4">
    <source>
        <dbReference type="PIRSR" id="PIRSR640255-1"/>
    </source>
</evidence>
<keyword evidence="6" id="KW-0812">Transmembrane</keyword>
<evidence type="ECO:0000313" key="10">
    <source>
        <dbReference type="Proteomes" id="UP000014500"/>
    </source>
</evidence>
<evidence type="ECO:0008006" key="11">
    <source>
        <dbReference type="Google" id="ProtNLM"/>
    </source>
</evidence>
<evidence type="ECO:0000256" key="1">
    <source>
        <dbReference type="ARBA" id="ARBA00010052"/>
    </source>
</evidence>
<dbReference type="InterPro" id="IPR044925">
    <property type="entry name" value="His-Me_finger_sf"/>
</dbReference>
<keyword evidence="5" id="KW-0479">Metal-binding</keyword>
<keyword evidence="3" id="KW-0255">Endonuclease</keyword>
<dbReference type="AlphaFoldDB" id="T1IRM1"/>
<proteinExistence type="inferred from homology"/>
<dbReference type="SMART" id="SM00477">
    <property type="entry name" value="NUC"/>
    <property type="match status" value="1"/>
</dbReference>
<feature type="domain" description="ENPP1-3/EXOG-like endonuclease/phosphodiesterase" evidence="7">
    <location>
        <begin position="115"/>
        <end position="323"/>
    </location>
</feature>
<dbReference type="GO" id="GO:0005634">
    <property type="term" value="C:nucleus"/>
    <property type="evidence" value="ECO:0007669"/>
    <property type="project" value="TreeGrafter"/>
</dbReference>
<evidence type="ECO:0000259" key="8">
    <source>
        <dbReference type="SMART" id="SM00892"/>
    </source>
</evidence>
<reference evidence="9" key="2">
    <citation type="submission" date="2015-02" db="UniProtKB">
        <authorList>
            <consortium name="EnsemblMetazoa"/>
        </authorList>
    </citation>
    <scope>IDENTIFICATION</scope>
</reference>
<organism evidence="9 10">
    <name type="scientific">Strigamia maritima</name>
    <name type="common">European centipede</name>
    <name type="synonym">Geophilus maritimus</name>
    <dbReference type="NCBI Taxonomy" id="126957"/>
    <lineage>
        <taxon>Eukaryota</taxon>
        <taxon>Metazoa</taxon>
        <taxon>Ecdysozoa</taxon>
        <taxon>Arthropoda</taxon>
        <taxon>Myriapoda</taxon>
        <taxon>Chilopoda</taxon>
        <taxon>Pleurostigmophora</taxon>
        <taxon>Geophilomorpha</taxon>
        <taxon>Linotaeniidae</taxon>
        <taxon>Strigamia</taxon>
    </lineage>
</organism>
<evidence type="ECO:0000259" key="7">
    <source>
        <dbReference type="SMART" id="SM00477"/>
    </source>
</evidence>
<dbReference type="CDD" id="cd00091">
    <property type="entry name" value="NUC"/>
    <property type="match status" value="1"/>
</dbReference>
<dbReference type="PhylomeDB" id="T1IRM1"/>
<feature type="active site" description="Proton acceptor" evidence="4">
    <location>
        <position position="179"/>
    </location>
</feature>
<evidence type="ECO:0000256" key="6">
    <source>
        <dbReference type="SAM" id="Phobius"/>
    </source>
</evidence>
<dbReference type="EMBL" id="JH431371">
    <property type="status" value="NOT_ANNOTATED_CDS"/>
    <property type="molecule type" value="Genomic_DNA"/>
</dbReference>
<dbReference type="InterPro" id="IPR001604">
    <property type="entry name" value="Endo_G_ENPP1-like_dom"/>
</dbReference>